<reference evidence="5 6" key="1">
    <citation type="journal article" date="2015" name="Fungal Genet. Biol.">
        <title>Evolution of novel wood decay mechanisms in Agaricales revealed by the genome sequences of Fistulina hepatica and Cylindrobasidium torrendii.</title>
        <authorList>
            <person name="Floudas D."/>
            <person name="Held B.W."/>
            <person name="Riley R."/>
            <person name="Nagy L.G."/>
            <person name="Koehler G."/>
            <person name="Ransdell A.S."/>
            <person name="Younus H."/>
            <person name="Chow J."/>
            <person name="Chiniquy J."/>
            <person name="Lipzen A."/>
            <person name="Tritt A."/>
            <person name="Sun H."/>
            <person name="Haridas S."/>
            <person name="LaButti K."/>
            <person name="Ohm R.A."/>
            <person name="Kues U."/>
            <person name="Blanchette R.A."/>
            <person name="Grigoriev I.V."/>
            <person name="Minto R.E."/>
            <person name="Hibbett D.S."/>
        </authorList>
    </citation>
    <scope>NUCLEOTIDE SEQUENCE [LARGE SCALE GENOMIC DNA]</scope>
    <source>
        <strain evidence="5 6">ATCC 64428</strain>
    </source>
</reference>
<dbReference type="AlphaFoldDB" id="A0A0D7A423"/>
<keyword evidence="2" id="KW-0472">Membrane</keyword>
<accession>A0A0D7A423</accession>
<keyword evidence="4" id="KW-0961">Cell wall biogenesis/degradation</keyword>
<dbReference type="PANTHER" id="PTHR31361">
    <property type="entry name" value="BETA-GLUCAN SYNTHESIS-ASSOCIATED PROTEIN KRE6-RELATED"/>
    <property type="match status" value="1"/>
</dbReference>
<dbReference type="GO" id="GO:0005789">
    <property type="term" value="C:endoplasmic reticulum membrane"/>
    <property type="evidence" value="ECO:0007669"/>
    <property type="project" value="TreeGrafter"/>
</dbReference>
<dbReference type="PANTHER" id="PTHR31361:SF1">
    <property type="entry name" value="BETA-GLUCAN SYNTHESIS-ASSOCIATED PROTEIN KRE6-RELATED"/>
    <property type="match status" value="1"/>
</dbReference>
<dbReference type="InterPro" id="IPR005629">
    <property type="entry name" value="Skn1/Kre6/Sbg1"/>
</dbReference>
<keyword evidence="3" id="KW-0325">Glycoprotein</keyword>
<evidence type="ECO:0000313" key="5">
    <source>
        <dbReference type="EMBL" id="KIY45548.1"/>
    </source>
</evidence>
<gene>
    <name evidence="5" type="ORF">FISHEDRAFT_60964</name>
</gene>
<dbReference type="Proteomes" id="UP000054144">
    <property type="component" value="Unassembled WGS sequence"/>
</dbReference>
<name>A0A0D7A423_9AGAR</name>
<evidence type="ECO:0000256" key="2">
    <source>
        <dbReference type="ARBA" id="ARBA00023136"/>
    </source>
</evidence>
<proteinExistence type="predicted"/>
<evidence type="ECO:0000256" key="3">
    <source>
        <dbReference type="ARBA" id="ARBA00023180"/>
    </source>
</evidence>
<dbReference type="EMBL" id="KN882047">
    <property type="protein sequence ID" value="KIY45548.1"/>
    <property type="molecule type" value="Genomic_DNA"/>
</dbReference>
<evidence type="ECO:0000256" key="1">
    <source>
        <dbReference type="ARBA" id="ARBA00004370"/>
    </source>
</evidence>
<evidence type="ECO:0000256" key="4">
    <source>
        <dbReference type="ARBA" id="ARBA00023316"/>
    </source>
</evidence>
<dbReference type="GO" id="GO:0005886">
    <property type="term" value="C:plasma membrane"/>
    <property type="evidence" value="ECO:0007669"/>
    <property type="project" value="TreeGrafter"/>
</dbReference>
<dbReference type="OrthoDB" id="412647at2759"/>
<dbReference type="GO" id="GO:0015926">
    <property type="term" value="F:glucosidase activity"/>
    <property type="evidence" value="ECO:0007669"/>
    <property type="project" value="TreeGrafter"/>
</dbReference>
<sequence>MGNLGRSGYGATLDGMWPYPAGCDSCDVGTLPNQTLLDGKPTAALTSGRSSYNGTLSYLPGQRLSCCICEGELHPEPKHSDGTFVGCSAPEIDVFDVFEAQVWDNKGAASQSGKWAPFVTVWHNTSETYHIVNSSTSVLKSYLEFGGFCWYSVLSTQPE</sequence>
<dbReference type="GO" id="GO:0006078">
    <property type="term" value="P:(1-&gt;6)-beta-D-glucan biosynthetic process"/>
    <property type="evidence" value="ECO:0007669"/>
    <property type="project" value="TreeGrafter"/>
</dbReference>
<protein>
    <submittedName>
        <fullName evidence="5">SKN1-domain-containing protein</fullName>
    </submittedName>
</protein>
<dbReference type="GO" id="GO:0031505">
    <property type="term" value="P:fungal-type cell wall organization"/>
    <property type="evidence" value="ECO:0007669"/>
    <property type="project" value="TreeGrafter"/>
</dbReference>
<dbReference type="Pfam" id="PF03935">
    <property type="entry name" value="SKN1_KRE6_Sbg1"/>
    <property type="match status" value="1"/>
</dbReference>
<organism evidence="5 6">
    <name type="scientific">Fistulina hepatica ATCC 64428</name>
    <dbReference type="NCBI Taxonomy" id="1128425"/>
    <lineage>
        <taxon>Eukaryota</taxon>
        <taxon>Fungi</taxon>
        <taxon>Dikarya</taxon>
        <taxon>Basidiomycota</taxon>
        <taxon>Agaricomycotina</taxon>
        <taxon>Agaricomycetes</taxon>
        <taxon>Agaricomycetidae</taxon>
        <taxon>Agaricales</taxon>
        <taxon>Fistulinaceae</taxon>
        <taxon>Fistulina</taxon>
    </lineage>
</organism>
<keyword evidence="6" id="KW-1185">Reference proteome</keyword>
<comment type="subcellular location">
    <subcellularLocation>
        <location evidence="1">Membrane</location>
    </subcellularLocation>
</comment>
<evidence type="ECO:0000313" key="6">
    <source>
        <dbReference type="Proteomes" id="UP000054144"/>
    </source>
</evidence>